<dbReference type="AlphaFoldDB" id="A0A382NFN2"/>
<accession>A0A382NFN2</accession>
<organism evidence="2">
    <name type="scientific">marine metagenome</name>
    <dbReference type="NCBI Taxonomy" id="408172"/>
    <lineage>
        <taxon>unclassified sequences</taxon>
        <taxon>metagenomes</taxon>
        <taxon>ecological metagenomes</taxon>
    </lineage>
</organism>
<proteinExistence type="predicted"/>
<protein>
    <submittedName>
        <fullName evidence="2">Uncharacterized protein</fullName>
    </submittedName>
</protein>
<feature type="non-terminal residue" evidence="2">
    <location>
        <position position="152"/>
    </location>
</feature>
<gene>
    <name evidence="2" type="ORF">METZ01_LOCUS311979</name>
</gene>
<dbReference type="EMBL" id="UINC01099673">
    <property type="protein sequence ID" value="SVC59125.1"/>
    <property type="molecule type" value="Genomic_DNA"/>
</dbReference>
<name>A0A382NFN2_9ZZZZ</name>
<evidence type="ECO:0000256" key="1">
    <source>
        <dbReference type="SAM" id="MobiDB-lite"/>
    </source>
</evidence>
<reference evidence="2" key="1">
    <citation type="submission" date="2018-05" db="EMBL/GenBank/DDBJ databases">
        <authorList>
            <person name="Lanie J.A."/>
            <person name="Ng W.-L."/>
            <person name="Kazmierczak K.M."/>
            <person name="Andrzejewski T.M."/>
            <person name="Davidsen T.M."/>
            <person name="Wayne K.J."/>
            <person name="Tettelin H."/>
            <person name="Glass J.I."/>
            <person name="Rusch D."/>
            <person name="Podicherti R."/>
            <person name="Tsui H.-C.T."/>
            <person name="Winkler M.E."/>
        </authorList>
    </citation>
    <scope>NUCLEOTIDE SEQUENCE</scope>
</reference>
<feature type="region of interest" description="Disordered" evidence="1">
    <location>
        <begin position="7"/>
        <end position="30"/>
    </location>
</feature>
<evidence type="ECO:0000313" key="2">
    <source>
        <dbReference type="EMBL" id="SVC59125.1"/>
    </source>
</evidence>
<sequence length="152" mass="16436">MLSLFALSCGKTEEESSASNPSESTAVDMSASTAYGSVAEVVAYLEAINPHVEAIGELQKDYEEALASSRQGASERRGTGRNLAEKAVAVRPRLQSELDALDAIQPPPLLSPFHRDTRKMLATRIDALRRVIAGWELQQAGGDYEAAFREAE</sequence>